<dbReference type="Pfam" id="PF13734">
    <property type="entry name" value="Inhibitor_I69"/>
    <property type="match status" value="1"/>
</dbReference>
<dbReference type="AlphaFoldDB" id="A0A1T4MMM0"/>
<proteinExistence type="inferred from homology"/>
<evidence type="ECO:0000256" key="2">
    <source>
        <dbReference type="ARBA" id="ARBA00022670"/>
    </source>
</evidence>
<accession>A0A1T4MMM0</accession>
<evidence type="ECO:0000256" key="5">
    <source>
        <dbReference type="ARBA" id="ARBA00022807"/>
    </source>
</evidence>
<name>A0A1T4MMM0_9BACT</name>
<dbReference type="InterPro" id="IPR044934">
    <property type="entry name" value="Streptopain_sf"/>
</dbReference>
<evidence type="ECO:0000256" key="3">
    <source>
        <dbReference type="ARBA" id="ARBA00022729"/>
    </source>
</evidence>
<dbReference type="Pfam" id="PF01640">
    <property type="entry name" value="Peptidase_C10"/>
    <property type="match status" value="1"/>
</dbReference>
<evidence type="ECO:0000313" key="9">
    <source>
        <dbReference type="Proteomes" id="UP000190065"/>
    </source>
</evidence>
<evidence type="ECO:0000256" key="4">
    <source>
        <dbReference type="ARBA" id="ARBA00022801"/>
    </source>
</evidence>
<dbReference type="RefSeq" id="WP_025070880.1">
    <property type="nucleotide sequence ID" value="NZ_FUXK01000007.1"/>
</dbReference>
<dbReference type="PRINTS" id="PR00797">
    <property type="entry name" value="STREPTOPAIN"/>
</dbReference>
<evidence type="ECO:0000256" key="1">
    <source>
        <dbReference type="ARBA" id="ARBA00009693"/>
    </source>
</evidence>
<reference evidence="8 9" key="1">
    <citation type="submission" date="2017-02" db="EMBL/GenBank/DDBJ databases">
        <authorList>
            <person name="Peterson S.W."/>
        </authorList>
    </citation>
    <scope>NUCLEOTIDE SEQUENCE [LARGE SCALE GENOMIC DNA]</scope>
    <source>
        <strain evidence="8 9">ATCC 43324</strain>
    </source>
</reference>
<gene>
    <name evidence="8" type="ORF">SAMN02745202_00788</name>
</gene>
<dbReference type="InterPro" id="IPR025896">
    <property type="entry name" value="Spi_Prtas-inh"/>
</dbReference>
<dbReference type="InterPro" id="IPR026444">
    <property type="entry name" value="Secre_tail"/>
</dbReference>
<feature type="active site" description="Nucleophile" evidence="6">
    <location>
        <position position="177"/>
    </location>
</feature>
<evidence type="ECO:0000256" key="6">
    <source>
        <dbReference type="PIRSR" id="PIRSR600200-1"/>
    </source>
</evidence>
<dbReference type="NCBIfam" id="TIGR04183">
    <property type="entry name" value="Por_Secre_tail"/>
    <property type="match status" value="1"/>
</dbReference>
<sequence length="882" mass="97156">MQIDYALIRFTRGKNAARGVARSLLFSLFLFVSLQLSARDITPKAALSIARRYVEVGKDALKRQPTRSGAVASVSPYYIVNDARGHGFVVVAGDDAMGEVLAYSATGQMDTTRFNPEARYLLQAYRQVYTHLKQGGRLVGAAKSTRTAGGGVVAPLLKTKWGQGYPYNKKTGYFTGCVATAMAQIMNFHHWPAQGRGKNRYTVNYEHAQREADFSQSHYDWGNMLNDYSRQRATAQQEDAVALLMNDAGISVYMQYTPSGSGAQSSSAAKALRDHFDYDAAIVTKANEGNAHFAEIIQDELRHGFPLYISGDPRGGGSGHAWVCDGFDSEGMFHMNFGWDGGADGYYSLTALNLSSTGSEFQGRPLSFGLRLHIIAAHPNKPGTPKLDSDIADGAPNLAFNLSGEMHFVGTPPTQLTAHAQLSFSHFVNQSYDKFRGDVGIGIYTADHQLVRPCASAAHSKGGYTQERFKFNDGEQPSGGLVEEDVVITTDLSGLADGRYILAPICAAWKGGTLWGDWVRMKQAPRVVMEVKQGKITYVELPAATNAYQFETLPTFDKKLRTGGTNTLRLNIRKLNSMPFDGQVKVDFINDQGAVAYTVQTQNKVDFEMFAATRVTLPISLPTDMAAGRYELRTTIFQADTHEQCPVRTDMRETPFYATVEQGEVPSNLLQNAVGFVQDNAMSTIPNEDIDISFTPLFKLNCVVTLADGAHYQGDLSLCLIDTENERQIVLMKKPQQVNLSDAHFSEQIATGWLRPRDLKIINNRRYRLAVMGEVDGKAKDLWPAAAPPFYVSIVKGPFNKYPDEQPNGIQTVPFTGHLRFADGMLEVQQAGLVRIEVYSLSGMLVSRSHAIEDNRATMSLTKGTYVVRIVTRNGQSSKVIR</sequence>
<dbReference type="InterPro" id="IPR038765">
    <property type="entry name" value="Papain-like_cys_pep_sf"/>
</dbReference>
<evidence type="ECO:0000259" key="7">
    <source>
        <dbReference type="Pfam" id="PF13734"/>
    </source>
</evidence>
<evidence type="ECO:0000313" key="8">
    <source>
        <dbReference type="EMBL" id="SJZ68213.1"/>
    </source>
</evidence>
<keyword evidence="4" id="KW-0378">Hydrolase</keyword>
<keyword evidence="5" id="KW-0788">Thiol protease</keyword>
<dbReference type="GO" id="GO:0008234">
    <property type="term" value="F:cysteine-type peptidase activity"/>
    <property type="evidence" value="ECO:0007669"/>
    <property type="project" value="UniProtKB-KW"/>
</dbReference>
<dbReference type="InterPro" id="IPR000200">
    <property type="entry name" value="Peptidase_C10"/>
</dbReference>
<dbReference type="GO" id="GO:0006508">
    <property type="term" value="P:proteolysis"/>
    <property type="evidence" value="ECO:0007669"/>
    <property type="project" value="UniProtKB-KW"/>
</dbReference>
<protein>
    <submittedName>
        <fullName evidence="8">Por secretion system C-terminal sorting domain-containing protein</fullName>
    </submittedName>
</protein>
<dbReference type="EMBL" id="FUXK01000007">
    <property type="protein sequence ID" value="SJZ68213.1"/>
    <property type="molecule type" value="Genomic_DNA"/>
</dbReference>
<organism evidence="8 9">
    <name type="scientific">Segatella oulorum</name>
    <dbReference type="NCBI Taxonomy" id="28136"/>
    <lineage>
        <taxon>Bacteria</taxon>
        <taxon>Pseudomonadati</taxon>
        <taxon>Bacteroidota</taxon>
        <taxon>Bacteroidia</taxon>
        <taxon>Bacteroidales</taxon>
        <taxon>Prevotellaceae</taxon>
        <taxon>Segatella</taxon>
    </lineage>
</organism>
<dbReference type="Proteomes" id="UP000190065">
    <property type="component" value="Unassembled WGS sequence"/>
</dbReference>
<comment type="similarity">
    <text evidence="1">Belongs to the peptidase C10 family.</text>
</comment>
<feature type="domain" description="Spi protease inhibitor" evidence="7">
    <location>
        <begin position="38"/>
        <end position="127"/>
    </location>
</feature>
<dbReference type="Gene3D" id="3.90.70.50">
    <property type="entry name" value="Peptidase C10, streptopain"/>
    <property type="match status" value="1"/>
</dbReference>
<dbReference type="SUPFAM" id="SSF54001">
    <property type="entry name" value="Cysteine proteinases"/>
    <property type="match status" value="1"/>
</dbReference>
<dbReference type="STRING" id="28136.SAMN02745202_00788"/>
<feature type="active site" description="Proton acceptor" evidence="6">
    <location>
        <position position="320"/>
    </location>
</feature>
<keyword evidence="3" id="KW-0732">Signal</keyword>
<keyword evidence="2" id="KW-0645">Protease</keyword>